<gene>
    <name evidence="2" type="ORF">VFH_IV097600</name>
</gene>
<dbReference type="Proteomes" id="UP001157006">
    <property type="component" value="Chromosome 4"/>
</dbReference>
<keyword evidence="3" id="KW-1185">Reference proteome</keyword>
<dbReference type="AlphaFoldDB" id="A0AAV1ADY1"/>
<evidence type="ECO:0000313" key="3">
    <source>
        <dbReference type="Proteomes" id="UP001157006"/>
    </source>
</evidence>
<evidence type="ECO:0000313" key="2">
    <source>
        <dbReference type="EMBL" id="CAI8608684.1"/>
    </source>
</evidence>
<feature type="region of interest" description="Disordered" evidence="1">
    <location>
        <begin position="1"/>
        <end position="31"/>
    </location>
</feature>
<accession>A0AAV1ADY1</accession>
<dbReference type="Pfam" id="PF02992">
    <property type="entry name" value="Transposase_21"/>
    <property type="match status" value="1"/>
</dbReference>
<evidence type="ECO:0000256" key="1">
    <source>
        <dbReference type="SAM" id="MobiDB-lite"/>
    </source>
</evidence>
<organism evidence="2 3">
    <name type="scientific">Vicia faba</name>
    <name type="common">Broad bean</name>
    <name type="synonym">Faba vulgaris</name>
    <dbReference type="NCBI Taxonomy" id="3906"/>
    <lineage>
        <taxon>Eukaryota</taxon>
        <taxon>Viridiplantae</taxon>
        <taxon>Streptophyta</taxon>
        <taxon>Embryophyta</taxon>
        <taxon>Tracheophyta</taxon>
        <taxon>Spermatophyta</taxon>
        <taxon>Magnoliopsida</taxon>
        <taxon>eudicotyledons</taxon>
        <taxon>Gunneridae</taxon>
        <taxon>Pentapetalae</taxon>
        <taxon>rosids</taxon>
        <taxon>fabids</taxon>
        <taxon>Fabales</taxon>
        <taxon>Fabaceae</taxon>
        <taxon>Papilionoideae</taxon>
        <taxon>50 kb inversion clade</taxon>
        <taxon>NPAAA clade</taxon>
        <taxon>Hologalegina</taxon>
        <taxon>IRL clade</taxon>
        <taxon>Fabeae</taxon>
        <taxon>Vicia</taxon>
    </lineage>
</organism>
<dbReference type="PANTHER" id="PTHR10775:SF173">
    <property type="match status" value="1"/>
</dbReference>
<dbReference type="InterPro" id="IPR004242">
    <property type="entry name" value="Transposase_21"/>
</dbReference>
<dbReference type="PANTHER" id="PTHR10775">
    <property type="entry name" value="OS08G0208400 PROTEIN"/>
    <property type="match status" value="1"/>
</dbReference>
<protein>
    <submittedName>
        <fullName evidence="2">Uncharacterized protein</fullName>
    </submittedName>
</protein>
<proteinExistence type="predicted"/>
<dbReference type="EMBL" id="OX451739">
    <property type="protein sequence ID" value="CAI8608684.1"/>
    <property type="molecule type" value="Genomic_DNA"/>
</dbReference>
<sequence>MFSSMHSSSQMTWHHTNKTSPGNMRHPSDGHAWKHFDEVHPDFAAEPRNVRLGLCSDGFAPYVQAFGSAYSCWPVIHMACCLVGVRMAEWVVRIAWNALRRLHWKKGGKARGLTVTADSYHQIIPLEKTRQISKRTNG</sequence>
<feature type="compositionally biased region" description="Polar residues" evidence="1">
    <location>
        <begin position="1"/>
        <end position="22"/>
    </location>
</feature>
<reference evidence="2 3" key="1">
    <citation type="submission" date="2023-01" db="EMBL/GenBank/DDBJ databases">
        <authorList>
            <person name="Kreplak J."/>
        </authorList>
    </citation>
    <scope>NUCLEOTIDE SEQUENCE [LARGE SCALE GENOMIC DNA]</scope>
</reference>
<name>A0AAV1ADY1_VICFA</name>